<evidence type="ECO:0000256" key="2">
    <source>
        <dbReference type="ARBA" id="ARBA00022679"/>
    </source>
</evidence>
<keyword evidence="2 4" id="KW-0808">Transferase</keyword>
<feature type="binding site" evidence="4">
    <location>
        <position position="299"/>
    </location>
    <ligand>
        <name>S-adenosyl-L-methionine</name>
        <dbReference type="ChEBI" id="CHEBI:59789"/>
    </ligand>
</feature>
<dbReference type="GO" id="GO:0070041">
    <property type="term" value="F:rRNA (uridine-C5-)-methyltransferase activity"/>
    <property type="evidence" value="ECO:0007669"/>
    <property type="project" value="TreeGrafter"/>
</dbReference>
<feature type="domain" description="TRAM" evidence="6">
    <location>
        <begin position="1"/>
        <end position="57"/>
    </location>
</feature>
<sequence length="446" mass="48390">MQITARIERYADQGRCVAHSEGRVVFVRFALPGELVRIELDEPHERKDRFWTGEVIEVLEASELRVPPAWPLAGPLSDGGGVGGADLVHVSLPGQLAWKSATITEQLRRLGHVEIPDVPVERISGDEENHGLLWRTRIELIADEQGRPSMRRRGTHQRVPIDTMPLASRALLAVAQDHGIWNGGLEPDAHVRIAVPEPRGIAADSDGIEAGGIDVSHDSSLRTAIGENYAILVDGKLSAGSDQLRETTTVDGRTFSYRVDGAGFWQMHRRAPLVLLQHVMALVDRVLQGRRTPVIWDLYSGSGLFTLPLAVHAPSTRMLSVEGAARAVENARRNLGDMDIHADQVKALSGDVSAVLRHVPTSLAHPDVVVLDPPRAGARKAVCRQIADARPAGIIYIACDPASLARDTAALGAQGYGLADIHAFDIYPMTHHVETVALFTRGGNGR</sequence>
<feature type="binding site" evidence="4">
    <location>
        <position position="322"/>
    </location>
    <ligand>
        <name>S-adenosyl-L-methionine</name>
        <dbReference type="ChEBI" id="CHEBI:59789"/>
    </ligand>
</feature>
<dbReference type="InterPro" id="IPR002792">
    <property type="entry name" value="TRAM_dom"/>
</dbReference>
<feature type="active site" description="Nucleophile" evidence="4">
    <location>
        <position position="399"/>
    </location>
</feature>
<name>A0A087DU50_9BIFI</name>
<dbReference type="AlphaFoldDB" id="A0A087DU50"/>
<dbReference type="Gene3D" id="2.40.50.1070">
    <property type="match status" value="1"/>
</dbReference>
<dbReference type="CDD" id="cd02440">
    <property type="entry name" value="AdoMet_MTases"/>
    <property type="match status" value="1"/>
</dbReference>
<evidence type="ECO:0000313" key="7">
    <source>
        <dbReference type="EMBL" id="KFI99050.1"/>
    </source>
</evidence>
<dbReference type="SUPFAM" id="SSF53335">
    <property type="entry name" value="S-adenosyl-L-methionine-dependent methyltransferases"/>
    <property type="match status" value="1"/>
</dbReference>
<dbReference type="Pfam" id="PF05958">
    <property type="entry name" value="tRNA_U5-meth_tr"/>
    <property type="match status" value="1"/>
</dbReference>
<evidence type="ECO:0000256" key="4">
    <source>
        <dbReference type="PROSITE-ProRule" id="PRU01024"/>
    </source>
</evidence>
<organism evidence="7 8">
    <name type="scientific">Bifidobacterium subtile</name>
    <dbReference type="NCBI Taxonomy" id="77635"/>
    <lineage>
        <taxon>Bacteria</taxon>
        <taxon>Bacillati</taxon>
        <taxon>Actinomycetota</taxon>
        <taxon>Actinomycetes</taxon>
        <taxon>Bifidobacteriales</taxon>
        <taxon>Bifidobacteriaceae</taxon>
        <taxon>Bifidobacterium</taxon>
    </lineage>
</organism>
<evidence type="ECO:0000256" key="1">
    <source>
        <dbReference type="ARBA" id="ARBA00022603"/>
    </source>
</evidence>
<dbReference type="Gene3D" id="2.40.50.140">
    <property type="entry name" value="Nucleic acid-binding proteins"/>
    <property type="match status" value="1"/>
</dbReference>
<dbReference type="EMBL" id="JGZR01000016">
    <property type="protein sequence ID" value="KFI99050.1"/>
    <property type="molecule type" value="Genomic_DNA"/>
</dbReference>
<evidence type="ECO:0000313" key="8">
    <source>
        <dbReference type="Proteomes" id="UP000029055"/>
    </source>
</evidence>
<reference evidence="7 8" key="1">
    <citation type="submission" date="2014-03" db="EMBL/GenBank/DDBJ databases">
        <title>Genomics of Bifidobacteria.</title>
        <authorList>
            <person name="Ventura M."/>
            <person name="Milani C."/>
            <person name="Lugli G.A."/>
        </authorList>
    </citation>
    <scope>NUCLEOTIDE SEQUENCE [LARGE SCALE GENOMIC DNA]</scope>
    <source>
        <strain evidence="7 8">LMG 11597</strain>
    </source>
</reference>
<keyword evidence="8" id="KW-1185">Reference proteome</keyword>
<evidence type="ECO:0000259" key="6">
    <source>
        <dbReference type="PROSITE" id="PS50926"/>
    </source>
</evidence>
<feature type="binding site" evidence="4">
    <location>
        <position position="372"/>
    </location>
    <ligand>
        <name>S-adenosyl-L-methionine</name>
        <dbReference type="ChEBI" id="CHEBI:59789"/>
    </ligand>
</feature>
<dbReference type="EC" id="2.1.1.190" evidence="7"/>
<protein>
    <submittedName>
        <fullName evidence="7">SAM-dependent methyl transferase</fullName>
        <ecNumber evidence="7">2.1.1.190</ecNumber>
    </submittedName>
</protein>
<dbReference type="OrthoDB" id="9804590at2"/>
<comment type="caution">
    <text evidence="7">The sequence shown here is derived from an EMBL/GenBank/DDBJ whole genome shotgun (WGS) entry which is preliminary data.</text>
</comment>
<dbReference type="PROSITE" id="PS50926">
    <property type="entry name" value="TRAM"/>
    <property type="match status" value="1"/>
</dbReference>
<accession>A0A087DU50</accession>
<dbReference type="Pfam" id="PF01938">
    <property type="entry name" value="TRAM"/>
    <property type="match status" value="1"/>
</dbReference>
<comment type="similarity">
    <text evidence="4">Belongs to the class I-like SAM-binding methyltransferase superfamily. RNA M5U methyltransferase family.</text>
</comment>
<dbReference type="eggNOG" id="COG2265">
    <property type="taxonomic scope" value="Bacteria"/>
</dbReference>
<dbReference type="InterPro" id="IPR030390">
    <property type="entry name" value="MeTrfase_TrmA_AS"/>
</dbReference>
<dbReference type="GO" id="GO:0070475">
    <property type="term" value="P:rRNA base methylation"/>
    <property type="evidence" value="ECO:0007669"/>
    <property type="project" value="TreeGrafter"/>
</dbReference>
<dbReference type="PANTHER" id="PTHR11061:SF30">
    <property type="entry name" value="TRNA (URACIL(54)-C(5))-METHYLTRANSFERASE"/>
    <property type="match status" value="1"/>
</dbReference>
<dbReference type="InterPro" id="IPR029063">
    <property type="entry name" value="SAM-dependent_MTases_sf"/>
</dbReference>
<feature type="binding site" evidence="4">
    <location>
        <position position="266"/>
    </location>
    <ligand>
        <name>S-adenosyl-L-methionine</name>
        <dbReference type="ChEBI" id="CHEBI:59789"/>
    </ligand>
</feature>
<dbReference type="PANTHER" id="PTHR11061">
    <property type="entry name" value="RNA M5U METHYLTRANSFERASE"/>
    <property type="match status" value="1"/>
</dbReference>
<dbReference type="PROSITE" id="PS01230">
    <property type="entry name" value="TRMA_1"/>
    <property type="match status" value="1"/>
</dbReference>
<dbReference type="InterPro" id="IPR010280">
    <property type="entry name" value="U5_MeTrfase_fam"/>
</dbReference>
<gene>
    <name evidence="7" type="ORF">BISU_2251</name>
</gene>
<dbReference type="STRING" id="77635.BISU_2251"/>
<evidence type="ECO:0000256" key="5">
    <source>
        <dbReference type="PROSITE-ProRule" id="PRU10015"/>
    </source>
</evidence>
<dbReference type="Gene3D" id="3.40.50.150">
    <property type="entry name" value="Vaccinia Virus protein VP39"/>
    <property type="match status" value="1"/>
</dbReference>
<dbReference type="SUPFAM" id="SSF50249">
    <property type="entry name" value="Nucleic acid-binding proteins"/>
    <property type="match status" value="1"/>
</dbReference>
<dbReference type="RefSeq" id="WP_024463656.1">
    <property type="nucleotide sequence ID" value="NZ_CP062939.1"/>
</dbReference>
<dbReference type="PROSITE" id="PS51687">
    <property type="entry name" value="SAM_MT_RNA_M5U"/>
    <property type="match status" value="1"/>
</dbReference>
<dbReference type="Proteomes" id="UP000029055">
    <property type="component" value="Unassembled WGS sequence"/>
</dbReference>
<feature type="active site" evidence="5">
    <location>
        <position position="399"/>
    </location>
</feature>
<dbReference type="InterPro" id="IPR012340">
    <property type="entry name" value="NA-bd_OB-fold"/>
</dbReference>
<keyword evidence="3 4" id="KW-0949">S-adenosyl-L-methionine</keyword>
<proteinExistence type="inferred from homology"/>
<evidence type="ECO:0000256" key="3">
    <source>
        <dbReference type="ARBA" id="ARBA00022691"/>
    </source>
</evidence>
<keyword evidence="1 4" id="KW-0489">Methyltransferase</keyword>